<reference evidence="1" key="2">
    <citation type="submission" date="2022-09" db="EMBL/GenBank/DDBJ databases">
        <title>Biosynthetic gene clusters of Dactylosporangioum fulvum.</title>
        <authorList>
            <person name="Caradec T."/>
        </authorList>
    </citation>
    <scope>NUCLEOTIDE SEQUENCE</scope>
    <source>
        <strain evidence="1">NRRL B-16292</strain>
    </source>
</reference>
<keyword evidence="2" id="KW-1185">Reference proteome</keyword>
<dbReference type="RefSeq" id="WP_259856742.1">
    <property type="nucleotide sequence ID" value="NZ_BAAAST010000103.1"/>
</dbReference>
<protein>
    <submittedName>
        <fullName evidence="1">Uncharacterized protein</fullName>
    </submittedName>
</protein>
<sequence>MVAVVIAGVAAVSVWRVRAARQPRPGDTISLRDGRVTFRMPQGWRRVACPGDPSGCVFLRTPRGADDAIAVIVVTPRPPAPEADATAYAIDPATSPGGRSFTVDGARFARARVDAVTIPTARPATTVVTGLLHNGDKVFLTCAETAEPDLIRAGCEVIIGSLHVQR</sequence>
<evidence type="ECO:0000313" key="2">
    <source>
        <dbReference type="Proteomes" id="UP001059617"/>
    </source>
</evidence>
<organism evidence="1 2">
    <name type="scientific">Dactylosporangium fulvum</name>
    <dbReference type="NCBI Taxonomy" id="53359"/>
    <lineage>
        <taxon>Bacteria</taxon>
        <taxon>Bacillati</taxon>
        <taxon>Actinomycetota</taxon>
        <taxon>Actinomycetes</taxon>
        <taxon>Micromonosporales</taxon>
        <taxon>Micromonosporaceae</taxon>
        <taxon>Dactylosporangium</taxon>
    </lineage>
</organism>
<name>A0ABY5VPS8_9ACTN</name>
<dbReference type="Proteomes" id="UP001059617">
    <property type="component" value="Chromosome"/>
</dbReference>
<evidence type="ECO:0000313" key="1">
    <source>
        <dbReference type="EMBL" id="UWP79182.1"/>
    </source>
</evidence>
<reference evidence="1" key="1">
    <citation type="submission" date="2021-04" db="EMBL/GenBank/DDBJ databases">
        <authorList>
            <person name="Hartkoorn R.C."/>
            <person name="Beaudoing E."/>
            <person name="Hot D."/>
        </authorList>
    </citation>
    <scope>NUCLEOTIDE SEQUENCE</scope>
    <source>
        <strain evidence="1">NRRL B-16292</strain>
    </source>
</reference>
<dbReference type="EMBL" id="CP073720">
    <property type="protein sequence ID" value="UWP79182.1"/>
    <property type="molecule type" value="Genomic_DNA"/>
</dbReference>
<accession>A0ABY5VPS8</accession>
<gene>
    <name evidence="1" type="ORF">Dfulv_28895</name>
</gene>
<proteinExistence type="predicted"/>